<dbReference type="PANTHER" id="PTHR31898:SF1">
    <property type="entry name" value="TLC DOMAIN-CONTAINING PROTEIN 5"/>
    <property type="match status" value="1"/>
</dbReference>
<proteinExistence type="predicted"/>
<accession>A0A7R9H1D9</accession>
<comment type="subcellular location">
    <subcellularLocation>
        <location evidence="1">Membrane</location>
        <topology evidence="1">Multi-pass membrane protein</topology>
    </subcellularLocation>
</comment>
<reference evidence="8" key="1">
    <citation type="submission" date="2020-11" db="EMBL/GenBank/DDBJ databases">
        <authorList>
            <person name="Tran Van P."/>
        </authorList>
    </citation>
    <scope>NUCLEOTIDE SEQUENCE</scope>
</reference>
<dbReference type="PROSITE" id="PS50922">
    <property type="entry name" value="TLC"/>
    <property type="match status" value="1"/>
</dbReference>
<evidence type="ECO:0000313" key="8">
    <source>
        <dbReference type="EMBL" id="CAD7405516.1"/>
    </source>
</evidence>
<dbReference type="SMART" id="SM00724">
    <property type="entry name" value="TLC"/>
    <property type="match status" value="1"/>
</dbReference>
<evidence type="ECO:0000256" key="1">
    <source>
        <dbReference type="ARBA" id="ARBA00004141"/>
    </source>
</evidence>
<evidence type="ECO:0000259" key="7">
    <source>
        <dbReference type="PROSITE" id="PS50922"/>
    </source>
</evidence>
<feature type="transmembrane region" description="Helical" evidence="6">
    <location>
        <begin position="293"/>
        <end position="313"/>
    </location>
</feature>
<feature type="domain" description="TLC" evidence="7">
    <location>
        <begin position="172"/>
        <end position="361"/>
    </location>
</feature>
<evidence type="ECO:0000256" key="4">
    <source>
        <dbReference type="ARBA" id="ARBA00023136"/>
    </source>
</evidence>
<dbReference type="EMBL" id="OC319471">
    <property type="protein sequence ID" value="CAD7405516.1"/>
    <property type="molecule type" value="Genomic_DNA"/>
</dbReference>
<keyword evidence="2 5" id="KW-0812">Transmembrane</keyword>
<organism evidence="8">
    <name type="scientific">Timema cristinae</name>
    <name type="common">Walking stick</name>
    <dbReference type="NCBI Taxonomy" id="61476"/>
    <lineage>
        <taxon>Eukaryota</taxon>
        <taxon>Metazoa</taxon>
        <taxon>Ecdysozoa</taxon>
        <taxon>Arthropoda</taxon>
        <taxon>Hexapoda</taxon>
        <taxon>Insecta</taxon>
        <taxon>Pterygota</taxon>
        <taxon>Neoptera</taxon>
        <taxon>Polyneoptera</taxon>
        <taxon>Phasmatodea</taxon>
        <taxon>Timematodea</taxon>
        <taxon>Timematoidea</taxon>
        <taxon>Timematidae</taxon>
        <taxon>Timema</taxon>
    </lineage>
</organism>
<dbReference type="PANTHER" id="PTHR31898">
    <property type="entry name" value="TRANSMEMBRANE PROTEIN 136"/>
    <property type="match status" value="1"/>
</dbReference>
<feature type="transmembrane region" description="Helical" evidence="6">
    <location>
        <begin position="333"/>
        <end position="354"/>
    </location>
</feature>
<evidence type="ECO:0000256" key="5">
    <source>
        <dbReference type="PROSITE-ProRule" id="PRU00205"/>
    </source>
</evidence>
<protein>
    <recommendedName>
        <fullName evidence="7">TLC domain-containing protein</fullName>
    </recommendedName>
</protein>
<gene>
    <name evidence="8" type="ORF">TCEB3V08_LOCUS8012</name>
</gene>
<keyword evidence="4 5" id="KW-0472">Membrane</keyword>
<feature type="transmembrane region" description="Helical" evidence="6">
    <location>
        <begin position="210"/>
        <end position="232"/>
    </location>
</feature>
<evidence type="ECO:0000256" key="2">
    <source>
        <dbReference type="ARBA" id="ARBA00022692"/>
    </source>
</evidence>
<name>A0A7R9H1D9_TIMCR</name>
<dbReference type="Pfam" id="PF03798">
    <property type="entry name" value="TRAM_LAG1_CLN8"/>
    <property type="match status" value="1"/>
</dbReference>
<dbReference type="InterPro" id="IPR006634">
    <property type="entry name" value="TLC-dom"/>
</dbReference>
<evidence type="ECO:0000256" key="3">
    <source>
        <dbReference type="ARBA" id="ARBA00022989"/>
    </source>
</evidence>
<evidence type="ECO:0000256" key="6">
    <source>
        <dbReference type="SAM" id="Phobius"/>
    </source>
</evidence>
<keyword evidence="3 6" id="KW-1133">Transmembrane helix</keyword>
<dbReference type="AlphaFoldDB" id="A0A7R9H1D9"/>
<dbReference type="GO" id="GO:0016020">
    <property type="term" value="C:membrane"/>
    <property type="evidence" value="ECO:0007669"/>
    <property type="project" value="UniProtKB-SubCell"/>
</dbReference>
<dbReference type="InterPro" id="IPR042512">
    <property type="entry name" value="TLCD5"/>
</dbReference>
<sequence length="363" mass="40619">MAVVWGVFASTAVWSILYQGIKWRLDMEPEWACRLLTLCHAVTATSLSALCAYMGPWPLTDPAVKLNTTSALAIYATEAEKLKLNSVVLVLSLEKLKLNSVVLVLSLEKLKRNSVVLVLSLEKFKLNNLVPVLSLEKLKLNSVVPVLSLEKLKLYSVVPVLSLEKLKLHSVVPVLSLEKLKLKQCSAGTVPRKVETTLPYLFCAGGPITVLQYVALIVSLGYFIFDMIWCLYHQTEGATMLVHHAVSIVALGRILMKGYSGTEAVAGIGGLEITNPLHQVRWFLRTAGYKNTIPFVLVEMCFMATFFVIRILGGGYLLYATIVHPRPDLEAKLYATSFFTLSCFFMVYIFQYFVAKYFHRKRN</sequence>